<keyword evidence="5 10" id="KW-0472">Membrane</keyword>
<dbReference type="GO" id="GO:0140114">
    <property type="term" value="P:cellular detoxification of fluoride"/>
    <property type="evidence" value="ECO:0007669"/>
    <property type="project" value="UniProtKB-UniRule"/>
</dbReference>
<dbReference type="PANTHER" id="PTHR28259:SF1">
    <property type="entry name" value="FLUORIDE EXPORT PROTEIN 1-RELATED"/>
    <property type="match status" value="1"/>
</dbReference>
<dbReference type="Pfam" id="PF02537">
    <property type="entry name" value="CRCB"/>
    <property type="match status" value="1"/>
</dbReference>
<keyword evidence="10" id="KW-0406">Ion transport</keyword>
<dbReference type="AlphaFoldDB" id="A0A9X4AI58"/>
<keyword evidence="6 10" id="KW-0407">Ion channel</keyword>
<evidence type="ECO:0000313" key="11">
    <source>
        <dbReference type="EMBL" id="MDC3420399.1"/>
    </source>
</evidence>
<organism evidence="11 12">
    <name type="scientific">Aquibacillus koreensis</name>
    <dbReference type="NCBI Taxonomy" id="279446"/>
    <lineage>
        <taxon>Bacteria</taxon>
        <taxon>Bacillati</taxon>
        <taxon>Bacillota</taxon>
        <taxon>Bacilli</taxon>
        <taxon>Bacillales</taxon>
        <taxon>Bacillaceae</taxon>
        <taxon>Aquibacillus</taxon>
    </lineage>
</organism>
<feature type="binding site" evidence="10">
    <location>
        <position position="82"/>
    </location>
    <ligand>
        <name>Na(+)</name>
        <dbReference type="ChEBI" id="CHEBI:29101"/>
        <note>structural</note>
    </ligand>
</feature>
<reference evidence="11" key="1">
    <citation type="submission" date="2022-06" db="EMBL/GenBank/DDBJ databases">
        <title>Aquibacillus sp. a new bacterium isolated from soil saline samples.</title>
        <authorList>
            <person name="Galisteo C."/>
            <person name="De La Haba R."/>
            <person name="Sanchez-Porro C."/>
            <person name="Ventosa A."/>
        </authorList>
    </citation>
    <scope>NUCLEOTIDE SEQUENCE</scope>
    <source>
        <strain evidence="11">JCM 12387</strain>
    </source>
</reference>
<dbReference type="RefSeq" id="WP_259869037.1">
    <property type="nucleotide sequence ID" value="NZ_JAMQJZ010000005.1"/>
</dbReference>
<evidence type="ECO:0000256" key="3">
    <source>
        <dbReference type="ARBA" id="ARBA00022692"/>
    </source>
</evidence>
<dbReference type="PANTHER" id="PTHR28259">
    <property type="entry name" value="FLUORIDE EXPORT PROTEIN 1-RELATED"/>
    <property type="match status" value="1"/>
</dbReference>
<proteinExistence type="inferred from homology"/>
<dbReference type="InterPro" id="IPR003691">
    <property type="entry name" value="FluC"/>
</dbReference>
<keyword evidence="2 10" id="KW-1003">Cell membrane</keyword>
<evidence type="ECO:0000256" key="5">
    <source>
        <dbReference type="ARBA" id="ARBA00023136"/>
    </source>
</evidence>
<dbReference type="Proteomes" id="UP001145072">
    <property type="component" value="Unassembled WGS sequence"/>
</dbReference>
<comment type="activity regulation">
    <text evidence="10">Na(+) is not transported, but it plays an essential structural role and its presence is essential for fluoride channel function.</text>
</comment>
<dbReference type="GO" id="GO:0046872">
    <property type="term" value="F:metal ion binding"/>
    <property type="evidence" value="ECO:0007669"/>
    <property type="project" value="UniProtKB-KW"/>
</dbReference>
<feature type="transmembrane region" description="Helical" evidence="10">
    <location>
        <begin position="99"/>
        <end position="121"/>
    </location>
</feature>
<comment type="subcellular location">
    <subcellularLocation>
        <location evidence="1 10">Cell membrane</location>
        <topology evidence="1 10">Multi-pass membrane protein</topology>
    </subcellularLocation>
</comment>
<comment type="function">
    <text evidence="9 10">Fluoride-specific ion channel. Important for reducing fluoride concentration in the cell, thus reducing its toxicity.</text>
</comment>
<evidence type="ECO:0000256" key="2">
    <source>
        <dbReference type="ARBA" id="ARBA00022475"/>
    </source>
</evidence>
<accession>A0A9X4AI58</accession>
<evidence type="ECO:0000256" key="7">
    <source>
        <dbReference type="ARBA" id="ARBA00035120"/>
    </source>
</evidence>
<dbReference type="GO" id="GO:0062054">
    <property type="term" value="F:fluoride channel activity"/>
    <property type="evidence" value="ECO:0007669"/>
    <property type="project" value="UniProtKB-UniRule"/>
</dbReference>
<comment type="caution">
    <text evidence="11">The sequence shown here is derived from an EMBL/GenBank/DDBJ whole genome shotgun (WGS) entry which is preliminary data.</text>
</comment>
<evidence type="ECO:0000256" key="4">
    <source>
        <dbReference type="ARBA" id="ARBA00022989"/>
    </source>
</evidence>
<feature type="binding site" evidence="10">
    <location>
        <position position="79"/>
    </location>
    <ligand>
        <name>Na(+)</name>
        <dbReference type="ChEBI" id="CHEBI:29101"/>
        <note>structural</note>
    </ligand>
</feature>
<comment type="similarity">
    <text evidence="7 10">Belongs to the fluoride channel Fluc/FEX (TC 1.A.43) family.</text>
</comment>
<evidence type="ECO:0000256" key="8">
    <source>
        <dbReference type="ARBA" id="ARBA00035585"/>
    </source>
</evidence>
<evidence type="ECO:0000256" key="6">
    <source>
        <dbReference type="ARBA" id="ARBA00023303"/>
    </source>
</evidence>
<evidence type="ECO:0000256" key="10">
    <source>
        <dbReference type="HAMAP-Rule" id="MF_00454"/>
    </source>
</evidence>
<keyword evidence="10" id="KW-0479">Metal-binding</keyword>
<evidence type="ECO:0000256" key="9">
    <source>
        <dbReference type="ARBA" id="ARBA00049940"/>
    </source>
</evidence>
<keyword evidence="10" id="KW-0915">Sodium</keyword>
<feature type="transmembrane region" description="Helical" evidence="10">
    <location>
        <begin position="68"/>
        <end position="87"/>
    </location>
</feature>
<keyword evidence="12" id="KW-1185">Reference proteome</keyword>
<protein>
    <recommendedName>
        <fullName evidence="10">Fluoride-specific ion channel FluC</fullName>
    </recommendedName>
</protein>
<name>A0A9X4AI58_9BACI</name>
<evidence type="ECO:0000256" key="1">
    <source>
        <dbReference type="ARBA" id="ARBA00004651"/>
    </source>
</evidence>
<dbReference type="GO" id="GO:0005886">
    <property type="term" value="C:plasma membrane"/>
    <property type="evidence" value="ECO:0007669"/>
    <property type="project" value="UniProtKB-SubCell"/>
</dbReference>
<comment type="catalytic activity">
    <reaction evidence="8">
        <text>fluoride(in) = fluoride(out)</text>
        <dbReference type="Rhea" id="RHEA:76159"/>
        <dbReference type="ChEBI" id="CHEBI:17051"/>
    </reaction>
    <physiologicalReaction direction="left-to-right" evidence="8">
        <dbReference type="Rhea" id="RHEA:76160"/>
    </physiologicalReaction>
</comment>
<sequence length="131" mass="14609">MSITRSRFSLFLLIGLGGALGASARYWISGITYSEGFPYATLMVNVIGCFLLAFITNHIVLRKLLPPILITAVTSGFIGSFTTFSTFSVETINLWHQSYYISILYVFAQVFGGLFCCYLGYTLSTRKEKNK</sequence>
<dbReference type="HAMAP" id="MF_00454">
    <property type="entry name" value="FluC"/>
    <property type="match status" value="1"/>
</dbReference>
<gene>
    <name evidence="10 11" type="primary">crcB</name>
    <name evidence="10" type="synonym">fluC</name>
    <name evidence="11" type="ORF">NC661_08475</name>
</gene>
<evidence type="ECO:0000313" key="12">
    <source>
        <dbReference type="Proteomes" id="UP001145072"/>
    </source>
</evidence>
<dbReference type="NCBIfam" id="TIGR00494">
    <property type="entry name" value="crcB"/>
    <property type="match status" value="1"/>
</dbReference>
<keyword evidence="3 10" id="KW-0812">Transmembrane</keyword>
<dbReference type="EMBL" id="JAMQJZ010000005">
    <property type="protein sequence ID" value="MDC3420399.1"/>
    <property type="molecule type" value="Genomic_DNA"/>
</dbReference>
<keyword evidence="4 10" id="KW-1133">Transmembrane helix</keyword>
<keyword evidence="10" id="KW-0813">Transport</keyword>
<feature type="transmembrane region" description="Helical" evidence="10">
    <location>
        <begin position="37"/>
        <end position="56"/>
    </location>
</feature>